<keyword evidence="3" id="KW-0472">Membrane</keyword>
<name>A0A6A6RBY2_9PEZI</name>
<comment type="catalytic activity">
    <reaction evidence="1">
        <text>RX + glutathione = an S-substituted glutathione + a halide anion + H(+)</text>
        <dbReference type="Rhea" id="RHEA:16437"/>
        <dbReference type="ChEBI" id="CHEBI:15378"/>
        <dbReference type="ChEBI" id="CHEBI:16042"/>
        <dbReference type="ChEBI" id="CHEBI:17792"/>
        <dbReference type="ChEBI" id="CHEBI:57925"/>
        <dbReference type="ChEBI" id="CHEBI:90779"/>
        <dbReference type="EC" id="2.5.1.18"/>
    </reaction>
</comment>
<dbReference type="CDD" id="cd03022">
    <property type="entry name" value="DsbA_HCCA_Iso"/>
    <property type="match status" value="1"/>
</dbReference>
<sequence>MPTRPTITYYFSFISLWSYIGSAHLHALALRHNARLIYKPINLPHIFSISGGLPVAQRSPQRQAYRLLEMERWRRIRGIPIMPHPKFYPADPSLAHRVLLAAIEEEEGYESGRVAAFAQRGLRVVWAEEGDVADVGTVVRVAGECGLEGARLVERAQGESVLVEQERALTREAEEGRLFGAPCYVYRGEPFWGQDRLEMLEEVLSNGREAIALPVVERR</sequence>
<dbReference type="GO" id="GO:0004602">
    <property type="term" value="F:glutathione peroxidase activity"/>
    <property type="evidence" value="ECO:0007669"/>
    <property type="project" value="TreeGrafter"/>
</dbReference>
<gene>
    <name evidence="5" type="ORF">BU16DRAFT_600032</name>
</gene>
<dbReference type="InterPro" id="IPR001853">
    <property type="entry name" value="DSBA-like_thioredoxin_dom"/>
</dbReference>
<dbReference type="SUPFAM" id="SSF52833">
    <property type="entry name" value="Thioredoxin-like"/>
    <property type="match status" value="1"/>
</dbReference>
<dbReference type="InterPro" id="IPR036249">
    <property type="entry name" value="Thioredoxin-like_sf"/>
</dbReference>
<dbReference type="InterPro" id="IPR014440">
    <property type="entry name" value="HCCAis_GSTk"/>
</dbReference>
<dbReference type="InterPro" id="IPR051924">
    <property type="entry name" value="GST_Kappa/NadH"/>
</dbReference>
<dbReference type="GO" id="GO:1901170">
    <property type="term" value="P:naphthalene catabolic process"/>
    <property type="evidence" value="ECO:0007669"/>
    <property type="project" value="InterPro"/>
</dbReference>
<dbReference type="PANTHER" id="PTHR42943">
    <property type="entry name" value="GLUTATHIONE S-TRANSFERASE KAPPA"/>
    <property type="match status" value="1"/>
</dbReference>
<feature type="domain" description="DSBA-like thioredoxin" evidence="4">
    <location>
        <begin position="6"/>
        <end position="204"/>
    </location>
</feature>
<evidence type="ECO:0000256" key="2">
    <source>
        <dbReference type="PIRSR" id="PIRSR006386-1"/>
    </source>
</evidence>
<proteinExistence type="inferred from homology"/>
<dbReference type="AlphaFoldDB" id="A0A6A6RBY2"/>
<dbReference type="EC" id="2.5.1.18" evidence="1"/>
<dbReference type="GO" id="GO:0005739">
    <property type="term" value="C:mitochondrion"/>
    <property type="evidence" value="ECO:0007669"/>
    <property type="project" value="TreeGrafter"/>
</dbReference>
<dbReference type="OrthoDB" id="4664297at2759"/>
<evidence type="ECO:0000256" key="1">
    <source>
        <dbReference type="PIRNR" id="PIRNR006386"/>
    </source>
</evidence>
<accession>A0A6A6RBY2</accession>
<dbReference type="GO" id="GO:0006749">
    <property type="term" value="P:glutathione metabolic process"/>
    <property type="evidence" value="ECO:0007669"/>
    <property type="project" value="TreeGrafter"/>
</dbReference>
<keyword evidence="1 5" id="KW-0808">Transferase</keyword>
<evidence type="ECO:0000256" key="3">
    <source>
        <dbReference type="SAM" id="Phobius"/>
    </source>
</evidence>
<dbReference type="GO" id="GO:0018845">
    <property type="term" value="F:2-hydroxychromene-2-carboxylate isomerase activity"/>
    <property type="evidence" value="ECO:0007669"/>
    <property type="project" value="InterPro"/>
</dbReference>
<dbReference type="PANTHER" id="PTHR42943:SF13">
    <property type="entry name" value="GLUTATHIONE S-TRANSFERASE KAPPA-RELATED"/>
    <property type="match status" value="1"/>
</dbReference>
<dbReference type="PIRSF" id="PIRSF006386">
    <property type="entry name" value="HCCAis_GSTk"/>
    <property type="match status" value="1"/>
</dbReference>
<keyword evidence="5" id="KW-0413">Isomerase</keyword>
<organism evidence="5 6">
    <name type="scientific">Lophium mytilinum</name>
    <dbReference type="NCBI Taxonomy" id="390894"/>
    <lineage>
        <taxon>Eukaryota</taxon>
        <taxon>Fungi</taxon>
        <taxon>Dikarya</taxon>
        <taxon>Ascomycota</taxon>
        <taxon>Pezizomycotina</taxon>
        <taxon>Dothideomycetes</taxon>
        <taxon>Pleosporomycetidae</taxon>
        <taxon>Mytilinidiales</taxon>
        <taxon>Mytilinidiaceae</taxon>
        <taxon>Lophium</taxon>
    </lineage>
</organism>
<evidence type="ECO:0000259" key="4">
    <source>
        <dbReference type="Pfam" id="PF01323"/>
    </source>
</evidence>
<dbReference type="GO" id="GO:0005777">
    <property type="term" value="C:peroxisome"/>
    <property type="evidence" value="ECO:0007669"/>
    <property type="project" value="TreeGrafter"/>
</dbReference>
<dbReference type="Gene3D" id="3.40.30.10">
    <property type="entry name" value="Glutaredoxin"/>
    <property type="match status" value="1"/>
</dbReference>
<feature type="transmembrane region" description="Helical" evidence="3">
    <location>
        <begin position="6"/>
        <end position="30"/>
    </location>
</feature>
<dbReference type="Proteomes" id="UP000799750">
    <property type="component" value="Unassembled WGS sequence"/>
</dbReference>
<dbReference type="GO" id="GO:0004364">
    <property type="term" value="F:glutathione transferase activity"/>
    <property type="evidence" value="ECO:0007669"/>
    <property type="project" value="UniProtKB-UniRule"/>
</dbReference>
<evidence type="ECO:0000313" key="5">
    <source>
        <dbReference type="EMBL" id="KAF2501876.1"/>
    </source>
</evidence>
<keyword evidence="6" id="KW-1185">Reference proteome</keyword>
<dbReference type="EMBL" id="MU004182">
    <property type="protein sequence ID" value="KAF2501876.1"/>
    <property type="molecule type" value="Genomic_DNA"/>
</dbReference>
<reference evidence="5" key="1">
    <citation type="journal article" date="2020" name="Stud. Mycol.">
        <title>101 Dothideomycetes genomes: a test case for predicting lifestyles and emergence of pathogens.</title>
        <authorList>
            <person name="Haridas S."/>
            <person name="Albert R."/>
            <person name="Binder M."/>
            <person name="Bloem J."/>
            <person name="Labutti K."/>
            <person name="Salamov A."/>
            <person name="Andreopoulos B."/>
            <person name="Baker S."/>
            <person name="Barry K."/>
            <person name="Bills G."/>
            <person name="Bluhm B."/>
            <person name="Cannon C."/>
            <person name="Castanera R."/>
            <person name="Culley D."/>
            <person name="Daum C."/>
            <person name="Ezra D."/>
            <person name="Gonzalez J."/>
            <person name="Henrissat B."/>
            <person name="Kuo A."/>
            <person name="Liang C."/>
            <person name="Lipzen A."/>
            <person name="Lutzoni F."/>
            <person name="Magnuson J."/>
            <person name="Mondo S."/>
            <person name="Nolan M."/>
            <person name="Ohm R."/>
            <person name="Pangilinan J."/>
            <person name="Park H.-J."/>
            <person name="Ramirez L."/>
            <person name="Alfaro M."/>
            <person name="Sun H."/>
            <person name="Tritt A."/>
            <person name="Yoshinaga Y."/>
            <person name="Zwiers L.-H."/>
            <person name="Turgeon B."/>
            <person name="Goodwin S."/>
            <person name="Spatafora J."/>
            <person name="Crous P."/>
            <person name="Grigoriev I."/>
        </authorList>
    </citation>
    <scope>NUCLEOTIDE SEQUENCE</scope>
    <source>
        <strain evidence="5">CBS 269.34</strain>
    </source>
</reference>
<dbReference type="Pfam" id="PF01323">
    <property type="entry name" value="DSBA"/>
    <property type="match status" value="1"/>
</dbReference>
<comment type="similarity">
    <text evidence="1">Belongs to the GST superfamily. Kappa family.</text>
</comment>
<dbReference type="InterPro" id="IPR044087">
    <property type="entry name" value="NahD-like"/>
</dbReference>
<protein>
    <recommendedName>
        <fullName evidence="1">Glutathione S-transferase kappa</fullName>
        <ecNumber evidence="1">2.5.1.18</ecNumber>
    </recommendedName>
</protein>
<feature type="active site" description="Nucleophile" evidence="2">
    <location>
        <position position="15"/>
    </location>
</feature>
<evidence type="ECO:0000313" key="6">
    <source>
        <dbReference type="Proteomes" id="UP000799750"/>
    </source>
</evidence>
<keyword evidence="3" id="KW-1133">Transmembrane helix</keyword>
<keyword evidence="3" id="KW-0812">Transmembrane</keyword>